<proteinExistence type="predicted"/>
<evidence type="ECO:0000313" key="1">
    <source>
        <dbReference type="EMBL" id="SPF30127.1"/>
    </source>
</evidence>
<accession>A0A2R8AD05</accession>
<protein>
    <recommendedName>
        <fullName evidence="3">DUF2971 domain-containing protein</fullName>
    </recommendedName>
</protein>
<dbReference type="Proteomes" id="UP000244932">
    <property type="component" value="Unassembled WGS sequence"/>
</dbReference>
<dbReference type="OrthoDB" id="9795560at2"/>
<dbReference type="AlphaFoldDB" id="A0A2R8AD05"/>
<reference evidence="1 2" key="1">
    <citation type="submission" date="2018-03" db="EMBL/GenBank/DDBJ databases">
        <authorList>
            <person name="Keele B.F."/>
        </authorList>
    </citation>
    <scope>NUCLEOTIDE SEQUENCE [LARGE SCALE GENOMIC DNA]</scope>
    <source>
        <strain evidence="1 2">CeCT 8812</strain>
    </source>
</reference>
<dbReference type="Pfam" id="PF11185">
    <property type="entry name" value="DUF2971"/>
    <property type="match status" value="1"/>
</dbReference>
<dbReference type="InterPro" id="IPR021352">
    <property type="entry name" value="DUF2971"/>
</dbReference>
<gene>
    <name evidence="1" type="ORF">POI8812_02459</name>
</gene>
<name>A0A2R8AD05_9RHOB</name>
<dbReference type="EMBL" id="OMKW01000003">
    <property type="protein sequence ID" value="SPF30127.1"/>
    <property type="molecule type" value="Genomic_DNA"/>
</dbReference>
<dbReference type="RefSeq" id="WP_108782846.1">
    <property type="nucleotide sequence ID" value="NZ_OMKW01000003.1"/>
</dbReference>
<evidence type="ECO:0000313" key="2">
    <source>
        <dbReference type="Proteomes" id="UP000244932"/>
    </source>
</evidence>
<organism evidence="1 2">
    <name type="scientific">Pontivivens insulae</name>
    <dbReference type="NCBI Taxonomy" id="1639689"/>
    <lineage>
        <taxon>Bacteria</taxon>
        <taxon>Pseudomonadati</taxon>
        <taxon>Pseudomonadota</taxon>
        <taxon>Alphaproteobacteria</taxon>
        <taxon>Rhodobacterales</taxon>
        <taxon>Paracoccaceae</taxon>
        <taxon>Pontivivens</taxon>
    </lineage>
</organism>
<evidence type="ECO:0008006" key="3">
    <source>
        <dbReference type="Google" id="ProtNLM"/>
    </source>
</evidence>
<sequence>MIQNLIDAWYSHEEAERKSFANGGGYLAHYTSAQGAHAILNNNELWLTNVGSMNDLSEVHYARQVLQSLFADPLTLPSTFVRTWPRLFIACQKIVMEKLTREIVHGLITRNFVSCFSAENPSDDADAGVLKYGRLSMWRGYGRDTPVRLAISGRALTADGPSPNAPCVPVCYGKLAAFEALLKCIQSLLDASADESEFSNEAIEQAANHFVRLALLTIKHPAFAEENEWRLIYNTDYGRDDGLITQRQVSRLGTVDLIEVLDIGPNPPHFRNGWHDLVPHITIGPSRHQIRTAAAFGALVESRGLDPNSLIRIADVPFQPTQ</sequence>
<keyword evidence="2" id="KW-1185">Reference proteome</keyword>